<dbReference type="AlphaFoldDB" id="H5XFQ3"/>
<dbReference type="STRING" id="882082.SaccyDRAFT_1543"/>
<gene>
    <name evidence="6" type="ORF">SaccyDRAFT_1543</name>
</gene>
<feature type="domain" description="HTH araC/xylS-type" evidence="5">
    <location>
        <begin position="18"/>
        <end position="116"/>
    </location>
</feature>
<keyword evidence="1" id="KW-0805">Transcription regulation</keyword>
<dbReference type="Gene3D" id="1.10.10.60">
    <property type="entry name" value="Homeodomain-like"/>
    <property type="match status" value="2"/>
</dbReference>
<dbReference type="Pfam" id="PF12833">
    <property type="entry name" value="HTH_18"/>
    <property type="match status" value="1"/>
</dbReference>
<dbReference type="InterPro" id="IPR050204">
    <property type="entry name" value="AraC_XylS_family_regulators"/>
</dbReference>
<evidence type="ECO:0000256" key="3">
    <source>
        <dbReference type="ARBA" id="ARBA00023163"/>
    </source>
</evidence>
<organism evidence="6 7">
    <name type="scientific">Saccharomonospora cyanea NA-134</name>
    <dbReference type="NCBI Taxonomy" id="882082"/>
    <lineage>
        <taxon>Bacteria</taxon>
        <taxon>Bacillati</taxon>
        <taxon>Actinomycetota</taxon>
        <taxon>Actinomycetes</taxon>
        <taxon>Pseudonocardiales</taxon>
        <taxon>Pseudonocardiaceae</taxon>
        <taxon>Saccharomonospora</taxon>
    </lineage>
</organism>
<feature type="region of interest" description="Disordered" evidence="4">
    <location>
        <begin position="140"/>
        <end position="167"/>
    </location>
</feature>
<dbReference type="Proteomes" id="UP000002791">
    <property type="component" value="Chromosome"/>
</dbReference>
<sequence>MRAILAVMGRPSLTRHLLRAKDLADAYYAEPLTVAGLAEAAGLSRSHFCEQFRKAFGESPHAYLLTRRLERAAALLRTTDRTVTEICHAVGLTSVGSFTTSFTRTYGRSPKAYRRSFPPAAVHARVPGCVLRAYGRPRLRTFREEPPRGDGLTSSNTPSNTRSNSEE</sequence>
<keyword evidence="2 6" id="KW-0238">DNA-binding</keyword>
<name>H5XFQ3_9PSEU</name>
<evidence type="ECO:0000256" key="2">
    <source>
        <dbReference type="ARBA" id="ARBA00023125"/>
    </source>
</evidence>
<dbReference type="InterPro" id="IPR009057">
    <property type="entry name" value="Homeodomain-like_sf"/>
</dbReference>
<dbReference type="GO" id="GO:0043565">
    <property type="term" value="F:sequence-specific DNA binding"/>
    <property type="evidence" value="ECO:0007669"/>
    <property type="project" value="InterPro"/>
</dbReference>
<protein>
    <submittedName>
        <fullName evidence="6">DNA-binding domain-containing protein, AraC-type</fullName>
    </submittedName>
</protein>
<evidence type="ECO:0000256" key="1">
    <source>
        <dbReference type="ARBA" id="ARBA00023015"/>
    </source>
</evidence>
<feature type="compositionally biased region" description="Low complexity" evidence="4">
    <location>
        <begin position="153"/>
        <end position="167"/>
    </location>
</feature>
<keyword evidence="7" id="KW-1185">Reference proteome</keyword>
<reference evidence="6 7" key="1">
    <citation type="submission" date="2011-11" db="EMBL/GenBank/DDBJ databases">
        <title>The Noncontiguous Finished sequence of Saccharomonospora cyanea NA-134.</title>
        <authorList>
            <consortium name="US DOE Joint Genome Institute"/>
            <person name="Lucas S."/>
            <person name="Han J."/>
            <person name="Lapidus A."/>
            <person name="Cheng J.-F."/>
            <person name="Goodwin L."/>
            <person name="Pitluck S."/>
            <person name="Peters L."/>
            <person name="Ovchinnikova G."/>
            <person name="Lu M."/>
            <person name="Detter J.C."/>
            <person name="Han C."/>
            <person name="Tapia R."/>
            <person name="Land M."/>
            <person name="Hauser L."/>
            <person name="Kyrpides N."/>
            <person name="Ivanova N."/>
            <person name="Pagani I."/>
            <person name="Brambilla E.-M."/>
            <person name="Klenk H.-P."/>
            <person name="Woyke T."/>
        </authorList>
    </citation>
    <scope>NUCLEOTIDE SEQUENCE [LARGE SCALE GENOMIC DNA]</scope>
    <source>
        <strain evidence="6 7">NA-134</strain>
    </source>
</reference>
<dbReference type="SMART" id="SM00342">
    <property type="entry name" value="HTH_ARAC"/>
    <property type="match status" value="1"/>
</dbReference>
<evidence type="ECO:0000313" key="7">
    <source>
        <dbReference type="Proteomes" id="UP000002791"/>
    </source>
</evidence>
<accession>H5XFQ3</accession>
<dbReference type="PANTHER" id="PTHR46796">
    <property type="entry name" value="HTH-TYPE TRANSCRIPTIONAL ACTIVATOR RHAS-RELATED"/>
    <property type="match status" value="1"/>
</dbReference>
<dbReference type="EMBL" id="CM001440">
    <property type="protein sequence ID" value="EHR60445.1"/>
    <property type="molecule type" value="Genomic_DNA"/>
</dbReference>
<dbReference type="HOGENOM" id="CLU_000445_81_13_11"/>
<dbReference type="eggNOG" id="COG2207">
    <property type="taxonomic scope" value="Bacteria"/>
</dbReference>
<dbReference type="SUPFAM" id="SSF46689">
    <property type="entry name" value="Homeodomain-like"/>
    <property type="match status" value="2"/>
</dbReference>
<proteinExistence type="predicted"/>
<dbReference type="GO" id="GO:0003700">
    <property type="term" value="F:DNA-binding transcription factor activity"/>
    <property type="evidence" value="ECO:0007669"/>
    <property type="project" value="InterPro"/>
</dbReference>
<dbReference type="PROSITE" id="PS00041">
    <property type="entry name" value="HTH_ARAC_FAMILY_1"/>
    <property type="match status" value="1"/>
</dbReference>
<keyword evidence="3" id="KW-0804">Transcription</keyword>
<evidence type="ECO:0000313" key="6">
    <source>
        <dbReference type="EMBL" id="EHR60445.1"/>
    </source>
</evidence>
<evidence type="ECO:0000256" key="4">
    <source>
        <dbReference type="SAM" id="MobiDB-lite"/>
    </source>
</evidence>
<dbReference type="PROSITE" id="PS01124">
    <property type="entry name" value="HTH_ARAC_FAMILY_2"/>
    <property type="match status" value="1"/>
</dbReference>
<evidence type="ECO:0000259" key="5">
    <source>
        <dbReference type="PROSITE" id="PS01124"/>
    </source>
</evidence>
<dbReference type="InterPro" id="IPR018062">
    <property type="entry name" value="HTH_AraC-typ_CS"/>
</dbReference>
<dbReference type="InterPro" id="IPR018060">
    <property type="entry name" value="HTH_AraC"/>
</dbReference>